<dbReference type="GO" id="GO:0016491">
    <property type="term" value="F:oxidoreductase activity"/>
    <property type="evidence" value="ECO:0007669"/>
    <property type="project" value="UniProtKB-KW"/>
</dbReference>
<name>A0A239NMM7_9ACTN</name>
<dbReference type="Proteomes" id="UP000198362">
    <property type="component" value="Unassembled WGS sequence"/>
</dbReference>
<dbReference type="InterPro" id="IPR036291">
    <property type="entry name" value="NAD(P)-bd_dom_sf"/>
</dbReference>
<keyword evidence="6" id="KW-1185">Reference proteome</keyword>
<evidence type="ECO:0000259" key="4">
    <source>
        <dbReference type="Pfam" id="PF01370"/>
    </source>
</evidence>
<dbReference type="AlphaFoldDB" id="A0A239NMM7"/>
<gene>
    <name evidence="5" type="ORF">SAMN05421812_109320</name>
</gene>
<comment type="similarity">
    <text evidence="1">Belongs to the NAD(P)-dependent epimerase/dehydratase family.</text>
</comment>
<evidence type="ECO:0000256" key="1">
    <source>
        <dbReference type="ARBA" id="ARBA00007637"/>
    </source>
</evidence>
<evidence type="ECO:0000313" key="6">
    <source>
        <dbReference type="Proteomes" id="UP000198362"/>
    </source>
</evidence>
<dbReference type="InterPro" id="IPR001509">
    <property type="entry name" value="Epimerase_deHydtase"/>
</dbReference>
<organism evidence="5 6">
    <name type="scientific">Asanoa hainanensis</name>
    <dbReference type="NCBI Taxonomy" id="560556"/>
    <lineage>
        <taxon>Bacteria</taxon>
        <taxon>Bacillati</taxon>
        <taxon>Actinomycetota</taxon>
        <taxon>Actinomycetes</taxon>
        <taxon>Micromonosporales</taxon>
        <taxon>Micromonosporaceae</taxon>
        <taxon>Asanoa</taxon>
    </lineage>
</organism>
<keyword evidence="2" id="KW-0560">Oxidoreductase</keyword>
<reference evidence="5 6" key="1">
    <citation type="submission" date="2017-06" db="EMBL/GenBank/DDBJ databases">
        <authorList>
            <person name="Kim H.J."/>
            <person name="Triplett B.A."/>
        </authorList>
    </citation>
    <scope>NUCLEOTIDE SEQUENCE [LARGE SCALE GENOMIC DNA]</scope>
    <source>
        <strain evidence="5 6">CGMCC 4.5593</strain>
    </source>
</reference>
<evidence type="ECO:0000313" key="5">
    <source>
        <dbReference type="EMBL" id="SNT56105.1"/>
    </source>
</evidence>
<sequence>MTGGEGLVGTAVVDHLRAHDHEVTLLRGDARDRAAVAEATDGVDAVAHLAAIPSPFHHPADEVFGNNALATFTVLWTAAEQGVRRFAIAGSVNATGLIMNPHAPPPPRYPIDETTPADVADPYSLSKQVDELTLRAVCRRFDAAGFALRLPLMISEENRAGLREWAARNAAGGRGDGWGWLDVRDGAEAFRLALTVPCEGAQVVHVAARTTFQDAPTEELLARYAPEVPRTESFPGRTAPIDTTRARELLGFTPRHGED</sequence>
<dbReference type="PANTHER" id="PTHR43103:SF5">
    <property type="entry name" value="4-EPIMERASE, PUTATIVE (AFU_ORTHOLOGUE AFUA_7G00360)-RELATED"/>
    <property type="match status" value="1"/>
</dbReference>
<accession>A0A239NMM7</accession>
<dbReference type="Pfam" id="PF01370">
    <property type="entry name" value="Epimerase"/>
    <property type="match status" value="1"/>
</dbReference>
<dbReference type="SUPFAM" id="SSF51735">
    <property type="entry name" value="NAD(P)-binding Rossmann-fold domains"/>
    <property type="match status" value="1"/>
</dbReference>
<dbReference type="EMBL" id="FZPH01000009">
    <property type="protein sequence ID" value="SNT56105.1"/>
    <property type="molecule type" value="Genomic_DNA"/>
</dbReference>
<evidence type="ECO:0000256" key="3">
    <source>
        <dbReference type="ARBA" id="ARBA00023027"/>
    </source>
</evidence>
<keyword evidence="3" id="KW-0520">NAD</keyword>
<dbReference type="Gene3D" id="3.40.50.720">
    <property type="entry name" value="NAD(P)-binding Rossmann-like Domain"/>
    <property type="match status" value="1"/>
</dbReference>
<feature type="domain" description="NAD-dependent epimerase/dehydratase" evidence="4">
    <location>
        <begin position="1"/>
        <end position="201"/>
    </location>
</feature>
<proteinExistence type="inferred from homology"/>
<dbReference type="CDD" id="cd08946">
    <property type="entry name" value="SDR_e"/>
    <property type="match status" value="1"/>
</dbReference>
<evidence type="ECO:0000256" key="2">
    <source>
        <dbReference type="ARBA" id="ARBA00023002"/>
    </source>
</evidence>
<protein>
    <submittedName>
        <fullName evidence="5">Nucleoside-diphosphate-sugar epimerase</fullName>
    </submittedName>
</protein>
<dbReference type="PANTHER" id="PTHR43103">
    <property type="entry name" value="NUCLEOSIDE-DIPHOSPHATE-SUGAR EPIMERASE"/>
    <property type="match status" value="1"/>
</dbReference>